<evidence type="ECO:0000256" key="3">
    <source>
        <dbReference type="ARBA" id="ARBA00022452"/>
    </source>
</evidence>
<proteinExistence type="inferred from homology"/>
<dbReference type="Gene3D" id="2.40.170.20">
    <property type="entry name" value="TonB-dependent receptor, beta-barrel domain"/>
    <property type="match status" value="1"/>
</dbReference>
<dbReference type="NCBIfam" id="TIGR04057">
    <property type="entry name" value="SusC_RagA_signa"/>
    <property type="match status" value="1"/>
</dbReference>
<keyword evidence="7 8" id="KW-0998">Cell outer membrane</keyword>
<feature type="domain" description="TonB-dependent receptor-like beta-barrel" evidence="11">
    <location>
        <begin position="435"/>
        <end position="1022"/>
    </location>
</feature>
<sequence length="1068" mass="118811">MINKCRSQSAKSIFSSSLDDRPFFAARLFILFILFYGSISFASEENKQATNKYGSKQTSANLSNKLQDLIVSGYVLDSENLPLVGVAVAEKGTKKVTVTNSEGYFSLKSQVGAILEFSFVGFKKSSFTVVNANEIKIKLQEDTQLMNEVVVIGYGTTTRKSVTGAIDQIKSSIIENRPVANTTQALQGVSPSLVIQQRSMNPNDNTLNINIRGVSTFNNTEPLVVIDGVIANSTGALNSLNPSDIESISVLKDAGSAAIYGSRSANGVLLVTTKKGSKNMTPRVSFSTSVGSQNPEVLLKPVVGYENAMLRNDAYVNSGLAPVYSSQQIQDFATHDSEYMMNAILKDGFQQTHNASVRGGSENTSYMVSAGYFDQRSNFRGPDYGTKRYNFRLNLTAEYKKFKLTTIAAYDRTEGKSFQGNTGFLLANSARVPVYNTYKPLPENGRYYANEILNSNPLADLEQGGFTKTDNDHFQGIVNGEYEIIKGLKAKAIFGLDLNPDHRLIRRFFVPIYDLSGSDTPINASTSNNYSIEDYNGKATYLNSQFLLDFNRTFNKDHNITALAGYSNESYRQQRNEIKKQFVDPELGVPIETTIIDVSSYNTPGGTTERALASVFGRLGYIYKDRYFAEVSMRYDGSSKFAKEERWGFFPSVSLGWRASEESFMKAYKERVGDLKIRGSYGTLGNQSADDYQTYTTYTVYNNQYGFNNVAGSGTGYTFGNPNLRWETSKTFNIGADAGFFKNKLNVSFDYFHKLTSGILLTPLVPGTLGGAVANANIGSMKNQGWDLSINYRLKHSDFNHTFGFNLGDSRNEVTEFEGFERIDKSDEIERITRVGLPYASYYGYKMDGYFRNQEEILSAAIPIGADLQPGDIRYVDRNGDGVINDSDRFVLGHAFPRFTFGFNYNFEWKGFDIGMLWQGVGKREMALRGESIEPFHGNYSFVIFQHQLDYWTPDNQEARYPRLTAPSTSSTTNNYGKGSDLQIFNAAYLRLKNIQIGYSLPKSLTQKIGAQKVRFFLNAQNMITLSHQSFIDPESSEFGSNMGAGGANSGRNYPLIKYFGGGLNVEF</sequence>
<reference evidence="14" key="1">
    <citation type="submission" date="2017-09" db="EMBL/GenBank/DDBJ databases">
        <authorList>
            <person name="Varghese N."/>
            <person name="Submissions S."/>
        </authorList>
    </citation>
    <scope>NUCLEOTIDE SEQUENCE [LARGE SCALE GENOMIC DNA]</scope>
    <source>
        <strain evidence="14">CGMCC 1.12803</strain>
    </source>
</reference>
<dbReference type="RefSeq" id="WP_097132020.1">
    <property type="nucleotide sequence ID" value="NZ_OCMT01000002.1"/>
</dbReference>
<comment type="subcellular location">
    <subcellularLocation>
        <location evidence="1 8">Cell outer membrane</location>
        <topology evidence="1 8">Multi-pass membrane protein</topology>
    </subcellularLocation>
</comment>
<keyword evidence="3 8" id="KW-1134">Transmembrane beta strand</keyword>
<evidence type="ECO:0000259" key="11">
    <source>
        <dbReference type="Pfam" id="PF00593"/>
    </source>
</evidence>
<dbReference type="InterPro" id="IPR039426">
    <property type="entry name" value="TonB-dep_rcpt-like"/>
</dbReference>
<keyword evidence="4 8" id="KW-0812">Transmembrane</keyword>
<dbReference type="InterPro" id="IPR037066">
    <property type="entry name" value="Plug_dom_sf"/>
</dbReference>
<feature type="transmembrane region" description="Helical" evidence="10">
    <location>
        <begin position="21"/>
        <end position="42"/>
    </location>
</feature>
<dbReference type="InterPro" id="IPR008969">
    <property type="entry name" value="CarboxyPept-like_regulatory"/>
</dbReference>
<dbReference type="PROSITE" id="PS52016">
    <property type="entry name" value="TONB_DEPENDENT_REC_3"/>
    <property type="match status" value="1"/>
</dbReference>
<dbReference type="Pfam" id="PF00593">
    <property type="entry name" value="TonB_dep_Rec_b-barrel"/>
    <property type="match status" value="1"/>
</dbReference>
<keyword evidence="2 8" id="KW-0813">Transport</keyword>
<dbReference type="SUPFAM" id="SSF56935">
    <property type="entry name" value="Porins"/>
    <property type="match status" value="1"/>
</dbReference>
<keyword evidence="5 9" id="KW-0798">TonB box</keyword>
<evidence type="ECO:0000256" key="2">
    <source>
        <dbReference type="ARBA" id="ARBA00022448"/>
    </source>
</evidence>
<dbReference type="Gene3D" id="2.170.130.10">
    <property type="entry name" value="TonB-dependent receptor, plug domain"/>
    <property type="match status" value="1"/>
</dbReference>
<evidence type="ECO:0000256" key="4">
    <source>
        <dbReference type="ARBA" id="ARBA00022692"/>
    </source>
</evidence>
<evidence type="ECO:0000256" key="10">
    <source>
        <dbReference type="SAM" id="Phobius"/>
    </source>
</evidence>
<feature type="domain" description="TonB-dependent receptor plug" evidence="12">
    <location>
        <begin position="160"/>
        <end position="268"/>
    </location>
</feature>
<gene>
    <name evidence="13" type="ORF">SAMN06297358_2334</name>
</gene>
<keyword evidence="10" id="KW-1133">Transmembrane helix</keyword>
<dbReference type="OrthoDB" id="899266at2"/>
<dbReference type="AlphaFoldDB" id="A0A286A0C1"/>
<evidence type="ECO:0000256" key="5">
    <source>
        <dbReference type="ARBA" id="ARBA00023077"/>
    </source>
</evidence>
<evidence type="ECO:0000256" key="8">
    <source>
        <dbReference type="PROSITE-ProRule" id="PRU01360"/>
    </source>
</evidence>
<organism evidence="13 14">
    <name type="scientific">Pedobacter xixiisoli</name>
    <dbReference type="NCBI Taxonomy" id="1476464"/>
    <lineage>
        <taxon>Bacteria</taxon>
        <taxon>Pseudomonadati</taxon>
        <taxon>Bacteroidota</taxon>
        <taxon>Sphingobacteriia</taxon>
        <taxon>Sphingobacteriales</taxon>
        <taxon>Sphingobacteriaceae</taxon>
        <taxon>Pedobacter</taxon>
    </lineage>
</organism>
<dbReference type="InterPro" id="IPR036942">
    <property type="entry name" value="Beta-barrel_TonB_sf"/>
</dbReference>
<evidence type="ECO:0000313" key="13">
    <source>
        <dbReference type="EMBL" id="SOD15346.1"/>
    </source>
</evidence>
<dbReference type="InterPro" id="IPR023997">
    <property type="entry name" value="TonB-dep_OMP_SusC/RagA_CS"/>
</dbReference>
<keyword evidence="6 8" id="KW-0472">Membrane</keyword>
<comment type="similarity">
    <text evidence="8 9">Belongs to the TonB-dependent receptor family.</text>
</comment>
<dbReference type="EMBL" id="OCMT01000002">
    <property type="protein sequence ID" value="SOD15346.1"/>
    <property type="molecule type" value="Genomic_DNA"/>
</dbReference>
<dbReference type="SUPFAM" id="SSF49464">
    <property type="entry name" value="Carboxypeptidase regulatory domain-like"/>
    <property type="match status" value="1"/>
</dbReference>
<evidence type="ECO:0000256" key="6">
    <source>
        <dbReference type="ARBA" id="ARBA00023136"/>
    </source>
</evidence>
<dbReference type="InterPro" id="IPR023996">
    <property type="entry name" value="TonB-dep_OMP_SusC/RagA"/>
</dbReference>
<dbReference type="Pfam" id="PF07715">
    <property type="entry name" value="Plug"/>
    <property type="match status" value="1"/>
</dbReference>
<protein>
    <submittedName>
        <fullName evidence="13">TonB-linked outer membrane protein, SusC/RagA family</fullName>
    </submittedName>
</protein>
<dbReference type="Proteomes" id="UP000219281">
    <property type="component" value="Unassembled WGS sequence"/>
</dbReference>
<name>A0A286A0C1_9SPHI</name>
<dbReference type="GO" id="GO:0009279">
    <property type="term" value="C:cell outer membrane"/>
    <property type="evidence" value="ECO:0007669"/>
    <property type="project" value="UniProtKB-SubCell"/>
</dbReference>
<evidence type="ECO:0000256" key="1">
    <source>
        <dbReference type="ARBA" id="ARBA00004571"/>
    </source>
</evidence>
<dbReference type="InterPro" id="IPR012910">
    <property type="entry name" value="Plug_dom"/>
</dbReference>
<accession>A0A286A0C1</accession>
<dbReference type="InterPro" id="IPR000531">
    <property type="entry name" value="Beta-barrel_TonB"/>
</dbReference>
<dbReference type="Pfam" id="PF13715">
    <property type="entry name" value="CarbopepD_reg_2"/>
    <property type="match status" value="1"/>
</dbReference>
<evidence type="ECO:0000259" key="12">
    <source>
        <dbReference type="Pfam" id="PF07715"/>
    </source>
</evidence>
<dbReference type="NCBIfam" id="TIGR04056">
    <property type="entry name" value="OMP_RagA_SusC"/>
    <property type="match status" value="1"/>
</dbReference>
<evidence type="ECO:0000256" key="9">
    <source>
        <dbReference type="RuleBase" id="RU003357"/>
    </source>
</evidence>
<keyword evidence="14" id="KW-1185">Reference proteome</keyword>
<evidence type="ECO:0000313" key="14">
    <source>
        <dbReference type="Proteomes" id="UP000219281"/>
    </source>
</evidence>
<evidence type="ECO:0000256" key="7">
    <source>
        <dbReference type="ARBA" id="ARBA00023237"/>
    </source>
</evidence>